<reference evidence="1" key="1">
    <citation type="submission" date="2018-10" db="EMBL/GenBank/DDBJ databases">
        <title>Hidden diversity of soil giant viruses.</title>
        <authorList>
            <person name="Schulz F."/>
            <person name="Alteio L."/>
            <person name="Goudeau D."/>
            <person name="Ryan E.M."/>
            <person name="Malmstrom R.R."/>
            <person name="Blanchard J."/>
            <person name="Woyke T."/>
        </authorList>
    </citation>
    <scope>NUCLEOTIDE SEQUENCE</scope>
    <source>
        <strain evidence="1">EDV1</strain>
    </source>
</reference>
<gene>
    <name evidence="1" type="ORF">Edafosvirus6_18</name>
</gene>
<evidence type="ECO:0000313" key="1">
    <source>
        <dbReference type="EMBL" id="AYV78169.1"/>
    </source>
</evidence>
<name>A0A3G4ZXM6_9VIRU</name>
<proteinExistence type="predicted"/>
<dbReference type="EMBL" id="MK072071">
    <property type="protein sequence ID" value="AYV78169.1"/>
    <property type="molecule type" value="Genomic_DNA"/>
</dbReference>
<sequence>MSFAELNNICDHNDMTNLSINKMQARDKNTRYTCNKCGLQVTKPIEIIKNSNPNCPHNHLVDDKIQFNDGTHRYKCYNCNKLIIKNLFNDTEDEEELTLGN</sequence>
<accession>A0A3G4ZXM6</accession>
<organism evidence="1">
    <name type="scientific">Edafosvirus sp</name>
    <dbReference type="NCBI Taxonomy" id="2487765"/>
    <lineage>
        <taxon>Viruses</taxon>
        <taxon>Varidnaviria</taxon>
        <taxon>Bamfordvirae</taxon>
        <taxon>Nucleocytoviricota</taxon>
        <taxon>Megaviricetes</taxon>
        <taxon>Imitervirales</taxon>
        <taxon>Mimiviridae</taxon>
        <taxon>Klosneuvirinae</taxon>
    </lineage>
</organism>
<protein>
    <submittedName>
        <fullName evidence="1">Uncharacterized protein</fullName>
    </submittedName>
</protein>